<accession>H2AMB0</accession>
<dbReference type="KEGG" id="kaf:KAFR_0A00720"/>
<evidence type="ECO:0000259" key="1">
    <source>
        <dbReference type="Pfam" id="PF13460"/>
    </source>
</evidence>
<dbReference type="CDD" id="cd05243">
    <property type="entry name" value="SDR_a5"/>
    <property type="match status" value="1"/>
</dbReference>
<name>H2AMB0_KAZAF</name>
<evidence type="ECO:0000313" key="3">
    <source>
        <dbReference type="Proteomes" id="UP000005220"/>
    </source>
</evidence>
<dbReference type="InterPro" id="IPR016040">
    <property type="entry name" value="NAD(P)-bd_dom"/>
</dbReference>
<gene>
    <name evidence="2" type="primary">KAFR0A00720</name>
    <name evidence="2" type="ORF">KAFR_0A00720</name>
</gene>
<dbReference type="Pfam" id="PF13460">
    <property type="entry name" value="NAD_binding_10"/>
    <property type="match status" value="1"/>
</dbReference>
<dbReference type="HOGENOM" id="CLU_025711_1_2_1"/>
<dbReference type="eggNOG" id="KOG1203">
    <property type="taxonomic scope" value="Eukaryota"/>
</dbReference>
<dbReference type="PANTHER" id="PTHR15020">
    <property type="entry name" value="FLAVIN REDUCTASE-RELATED"/>
    <property type="match status" value="1"/>
</dbReference>
<dbReference type="InParanoid" id="H2AMB0"/>
<dbReference type="OrthoDB" id="10254604at2759"/>
<feature type="domain" description="NAD(P)-binding" evidence="1">
    <location>
        <begin position="10"/>
        <end position="204"/>
    </location>
</feature>
<dbReference type="PANTHER" id="PTHR15020:SF50">
    <property type="entry name" value="UPF0659 PROTEIN YMR090W"/>
    <property type="match status" value="1"/>
</dbReference>
<dbReference type="FunCoup" id="H2AMB0">
    <property type="interactions" value="749"/>
</dbReference>
<reference evidence="2 3" key="1">
    <citation type="journal article" date="2011" name="Proc. Natl. Acad. Sci. U.S.A.">
        <title>Evolutionary erosion of yeast sex chromosomes by mating-type switching accidents.</title>
        <authorList>
            <person name="Gordon J.L."/>
            <person name="Armisen D."/>
            <person name="Proux-Wera E."/>
            <person name="Oheigeartaigh S.S."/>
            <person name="Byrne K.P."/>
            <person name="Wolfe K.H."/>
        </authorList>
    </citation>
    <scope>NUCLEOTIDE SEQUENCE [LARGE SCALE GENOMIC DNA]</scope>
    <source>
        <strain evidence="3">ATCC 22294 / BCRC 22015 / CBS 2517 / CECT 1963 / NBRC 1671 / NRRL Y-8276</strain>
    </source>
</reference>
<dbReference type="STRING" id="1071382.H2AMB0"/>
<protein>
    <recommendedName>
        <fullName evidence="1">NAD(P)-binding domain-containing protein</fullName>
    </recommendedName>
</protein>
<dbReference type="SUPFAM" id="SSF51735">
    <property type="entry name" value="NAD(P)-binding Rossmann-fold domains"/>
    <property type="match status" value="1"/>
</dbReference>
<dbReference type="GeneID" id="13882314"/>
<organism evidence="2 3">
    <name type="scientific">Kazachstania africana (strain ATCC 22294 / BCRC 22015 / CBS 2517 / CECT 1963 / NBRC 1671 / NRRL Y-8276)</name>
    <name type="common">Yeast</name>
    <name type="synonym">Kluyveromyces africanus</name>
    <dbReference type="NCBI Taxonomy" id="1071382"/>
    <lineage>
        <taxon>Eukaryota</taxon>
        <taxon>Fungi</taxon>
        <taxon>Dikarya</taxon>
        <taxon>Ascomycota</taxon>
        <taxon>Saccharomycotina</taxon>
        <taxon>Saccharomycetes</taxon>
        <taxon>Saccharomycetales</taxon>
        <taxon>Saccharomycetaceae</taxon>
        <taxon>Kazachstania</taxon>
    </lineage>
</organism>
<dbReference type="Gene3D" id="3.40.50.720">
    <property type="entry name" value="NAD(P)-binding Rossmann-like Domain"/>
    <property type="match status" value="1"/>
</dbReference>
<dbReference type="Proteomes" id="UP000005220">
    <property type="component" value="Chromosome 1"/>
</dbReference>
<proteinExistence type="predicted"/>
<sequence>MSPLKVAVIGANGKVGRLVIKELVNDPTNFATPLAVVRSKEQQDFFQNELKIDATLTSVEHSSVSQISDAIKGYDAVIFSAGAGGKGIERIFTVDLDGCVKAMEACEAVGIKRFILVSAIKAEDRSFWWNIESLRNYYIAKRAADHEVRSSTLDYTILQPGNLTLEDSIGKFTLVKDIDERLRTDPSITRADVALFIKECLKHPKETSRKTIPLLNGDRSVNDIIKNL</sequence>
<dbReference type="EMBL" id="HE650821">
    <property type="protein sequence ID" value="CCF55510.1"/>
    <property type="molecule type" value="Genomic_DNA"/>
</dbReference>
<keyword evidence="3" id="KW-1185">Reference proteome</keyword>
<dbReference type="AlphaFoldDB" id="H2AMB0"/>
<dbReference type="RefSeq" id="XP_003954645.1">
    <property type="nucleotide sequence ID" value="XM_003954596.1"/>
</dbReference>
<evidence type="ECO:0000313" key="2">
    <source>
        <dbReference type="EMBL" id="CCF55510.1"/>
    </source>
</evidence>
<dbReference type="InterPro" id="IPR036291">
    <property type="entry name" value="NAD(P)-bd_dom_sf"/>
</dbReference>